<dbReference type="OrthoDB" id="100605at2"/>
<gene>
    <name evidence="19" type="ORF">C7B82_21675</name>
</gene>
<evidence type="ECO:0000256" key="7">
    <source>
        <dbReference type="ARBA" id="ARBA00022549"/>
    </source>
</evidence>
<protein>
    <recommendedName>
        <fullName evidence="5">Aminopeptidase N</fullName>
        <ecNumber evidence="4">3.4.11.2</ecNumber>
    </recommendedName>
    <alternativeName>
        <fullName evidence="14">Alanine aminopeptidase</fullName>
    </alternativeName>
    <alternativeName>
        <fullName evidence="15">Lysyl aminopeptidase</fullName>
    </alternativeName>
</protein>
<dbReference type="GO" id="GO:0042277">
    <property type="term" value="F:peptide binding"/>
    <property type="evidence" value="ECO:0007669"/>
    <property type="project" value="TreeGrafter"/>
</dbReference>
<dbReference type="SUPFAM" id="SSF48371">
    <property type="entry name" value="ARM repeat"/>
    <property type="match status" value="1"/>
</dbReference>
<evidence type="ECO:0000259" key="18">
    <source>
        <dbReference type="Pfam" id="PF17900"/>
    </source>
</evidence>
<keyword evidence="13" id="KW-0482">Metalloprotease</keyword>
<comment type="similarity">
    <text evidence="3">Belongs to the peptidase M1 family.</text>
</comment>
<feature type="domain" description="Peptidase M1 membrane alanine aminopeptidase" evidence="17">
    <location>
        <begin position="242"/>
        <end position="452"/>
    </location>
</feature>
<dbReference type="GO" id="GO:0006508">
    <property type="term" value="P:proteolysis"/>
    <property type="evidence" value="ECO:0007669"/>
    <property type="project" value="UniProtKB-KW"/>
</dbReference>
<keyword evidence="9" id="KW-0479">Metal-binding</keyword>
<comment type="catalytic activity">
    <reaction evidence="1">
        <text>Release of an N-terminal amino acid, Xaa-|-Yaa- from a peptide, amide or arylamide. Xaa is preferably Ala, but may be most amino acids including Pro (slow action). When a terminal hydrophobic residue is followed by a prolyl residue, the two may be released as an intact Xaa-Pro dipeptide.</text>
        <dbReference type="EC" id="3.4.11.2"/>
    </reaction>
</comment>
<dbReference type="Pfam" id="PF17900">
    <property type="entry name" value="Peptidase_M1_N"/>
    <property type="match status" value="1"/>
</dbReference>
<feature type="coiled-coil region" evidence="16">
    <location>
        <begin position="844"/>
        <end position="878"/>
    </location>
</feature>
<dbReference type="PANTHER" id="PTHR11533">
    <property type="entry name" value="PROTEASE M1 ZINC METALLOPROTEASE"/>
    <property type="match status" value="1"/>
</dbReference>
<keyword evidence="6 19" id="KW-0031">Aminopeptidase</keyword>
<dbReference type="SUPFAM" id="SSF63737">
    <property type="entry name" value="Leukotriene A4 hydrolase N-terminal domain"/>
    <property type="match status" value="1"/>
</dbReference>
<keyword evidence="7" id="KW-0042">Antenna complex</keyword>
<dbReference type="InterPro" id="IPR050344">
    <property type="entry name" value="Peptidase_M1_aminopeptidases"/>
</dbReference>
<dbReference type="GO" id="GO:0043171">
    <property type="term" value="P:peptide catabolic process"/>
    <property type="evidence" value="ECO:0007669"/>
    <property type="project" value="TreeGrafter"/>
</dbReference>
<dbReference type="InterPro" id="IPR045357">
    <property type="entry name" value="Aminopeptidase_N-like_N"/>
</dbReference>
<dbReference type="GO" id="GO:0016285">
    <property type="term" value="F:alanyl aminopeptidase activity"/>
    <property type="evidence" value="ECO:0007669"/>
    <property type="project" value="UniProtKB-EC"/>
</dbReference>
<dbReference type="SMART" id="SM00567">
    <property type="entry name" value="EZ_HEAT"/>
    <property type="match status" value="7"/>
</dbReference>
<dbReference type="AlphaFoldDB" id="A0A2T1DZJ4"/>
<evidence type="ECO:0000256" key="9">
    <source>
        <dbReference type="ARBA" id="ARBA00022723"/>
    </source>
</evidence>
<evidence type="ECO:0000256" key="11">
    <source>
        <dbReference type="ARBA" id="ARBA00022801"/>
    </source>
</evidence>
<feature type="domain" description="Aminopeptidase N-like N-terminal" evidence="18">
    <location>
        <begin position="24"/>
        <end position="207"/>
    </location>
</feature>
<dbReference type="InterPro" id="IPR016024">
    <property type="entry name" value="ARM-type_fold"/>
</dbReference>
<sequence>MPHVYFDPATNGHKSFELPGAKPHYNPDRPGQVEHIFLDLSLDIPNQRYEGTCTIRLNPVRDGIDRLTLDAVNLTIASVHVGKTQQTFDYDGEQLHIQLEPTTQAGKPIEVAIAYSVNKPQRGIYFIAPDKHYPNKPVQVWTQGEDEDSRFWFPCFDYPGQLATSEIRVRVPKQLMAISNGELVKTEADGDDKIYHWHQKQVHPTYLMTLAVGDFAELQDEWKGKPVTYYVEKGKEQEARISMGKTPQMIEFFSEKYGYAYPYPKYAQVCVDDFIFGGMENTSTTLLTDRCLLDERAALDNRNTESLVAHELAHQWFGDLVVIKHWSHAWLKEGMASYSEIMWTDHEYGAEDAAYYRLGEARSYLDEDSSRYRRPIVTHVYREAIELYDRHLYEKGACVYHMIRAELGDDLFWKAVATFVNDNAHKTVETVDLLRAIEKASGRNLLFLFDQYVYRGGHPDYKVAYSWDTSSNLAKVTVTQTQAKDGNGSQNELFDLKVPIGFGYISEERGERREGQERQNDSHLTPHTSHLTLFPVRIYEREQTFYFPLEKKPDFVSFDVGNHMLKTVTLEYPVPELKAQLQSDPDPLARIVAAEMLAKKGGLEAVNALTEALTAEHFWGVRVEIAKNLATVKLDQAFSGLLVGLNDVDARVRRATIEALATIKTNDSYKAIKPIAEKGDASYYVEAAAIRALGSILTSSLGETKEEKVLKLLKSVLKERQGWNEVVRSGAIGALSQMKTSETALDLILEYTVPVTPQALRLSAIRALGAISTGQSNSNLERILDRLQELSRETFFLTQVAVAVSLGQMETARAIGILQALADQTPDGRVRRIAEEAVQRVQKNVGSDKAVKQIREELDQLKQENQELRSRLENLEAKTK</sequence>
<dbReference type="InterPro" id="IPR004155">
    <property type="entry name" value="PBS_lyase_HEAT"/>
</dbReference>
<comment type="caution">
    <text evidence="19">The sequence shown here is derived from an EMBL/GenBank/DDBJ whole genome shotgun (WGS) entry which is preliminary data.</text>
</comment>
<dbReference type="GO" id="GO:0005737">
    <property type="term" value="C:cytoplasm"/>
    <property type="evidence" value="ECO:0007669"/>
    <property type="project" value="TreeGrafter"/>
</dbReference>
<keyword evidence="12" id="KW-0862">Zinc</keyword>
<dbReference type="FunFam" id="1.10.390.10:FF:000013">
    <property type="entry name" value="Aminopeptidase N"/>
    <property type="match status" value="1"/>
</dbReference>
<evidence type="ECO:0000256" key="3">
    <source>
        <dbReference type="ARBA" id="ARBA00010136"/>
    </source>
</evidence>
<evidence type="ECO:0000256" key="12">
    <source>
        <dbReference type="ARBA" id="ARBA00022833"/>
    </source>
</evidence>
<evidence type="ECO:0000313" key="20">
    <source>
        <dbReference type="Proteomes" id="UP000239576"/>
    </source>
</evidence>
<proteinExistence type="inferred from homology"/>
<dbReference type="InterPro" id="IPR001930">
    <property type="entry name" value="Peptidase_M1"/>
</dbReference>
<dbReference type="Proteomes" id="UP000239576">
    <property type="component" value="Unassembled WGS sequence"/>
</dbReference>
<keyword evidence="20" id="KW-1185">Reference proteome</keyword>
<keyword evidence="16" id="KW-0175">Coiled coil</keyword>
<name>A0A2T1DZJ4_9CYAN</name>
<evidence type="ECO:0000256" key="1">
    <source>
        <dbReference type="ARBA" id="ARBA00000098"/>
    </source>
</evidence>
<dbReference type="PANTHER" id="PTHR11533:SF174">
    <property type="entry name" value="PUROMYCIN-SENSITIVE AMINOPEPTIDASE-RELATED"/>
    <property type="match status" value="1"/>
</dbReference>
<accession>A0A2T1DZJ4</accession>
<dbReference type="InterPro" id="IPR042097">
    <property type="entry name" value="Aminopeptidase_N-like_N_sf"/>
</dbReference>
<evidence type="ECO:0000313" key="19">
    <source>
        <dbReference type="EMBL" id="PSB25871.1"/>
    </source>
</evidence>
<evidence type="ECO:0000256" key="14">
    <source>
        <dbReference type="ARBA" id="ARBA00029811"/>
    </source>
</evidence>
<evidence type="ECO:0000256" key="15">
    <source>
        <dbReference type="ARBA" id="ARBA00031533"/>
    </source>
</evidence>
<evidence type="ECO:0000259" key="17">
    <source>
        <dbReference type="Pfam" id="PF01433"/>
    </source>
</evidence>
<dbReference type="CDD" id="cd09603">
    <property type="entry name" value="M1_APN_like"/>
    <property type="match status" value="1"/>
</dbReference>
<evidence type="ECO:0000256" key="4">
    <source>
        <dbReference type="ARBA" id="ARBA00012564"/>
    </source>
</evidence>
<dbReference type="EC" id="3.4.11.2" evidence="4"/>
<evidence type="ECO:0000256" key="10">
    <source>
        <dbReference type="ARBA" id="ARBA00022738"/>
    </source>
</evidence>
<comment type="cofactor">
    <cofactor evidence="2">
        <name>Zn(2+)</name>
        <dbReference type="ChEBI" id="CHEBI:29105"/>
    </cofactor>
</comment>
<dbReference type="Gene3D" id="1.25.10.10">
    <property type="entry name" value="Leucine-rich Repeat Variant"/>
    <property type="match status" value="2"/>
</dbReference>
<evidence type="ECO:0000256" key="13">
    <source>
        <dbReference type="ARBA" id="ARBA00023049"/>
    </source>
</evidence>
<dbReference type="RefSeq" id="WP_106258533.1">
    <property type="nucleotide sequence ID" value="NZ_CAWNSW010000062.1"/>
</dbReference>
<keyword evidence="10" id="KW-0605">Phycobilisome</keyword>
<dbReference type="InterPro" id="IPR014782">
    <property type="entry name" value="Peptidase_M1_dom"/>
</dbReference>
<organism evidence="19 20">
    <name type="scientific">Stenomitos frigidus ULC18</name>
    <dbReference type="NCBI Taxonomy" id="2107698"/>
    <lineage>
        <taxon>Bacteria</taxon>
        <taxon>Bacillati</taxon>
        <taxon>Cyanobacteriota</taxon>
        <taxon>Cyanophyceae</taxon>
        <taxon>Leptolyngbyales</taxon>
        <taxon>Leptolyngbyaceae</taxon>
        <taxon>Stenomitos</taxon>
    </lineage>
</organism>
<evidence type="ECO:0000256" key="5">
    <source>
        <dbReference type="ARBA" id="ARBA00015611"/>
    </source>
</evidence>
<dbReference type="EMBL" id="PVWK01000119">
    <property type="protein sequence ID" value="PSB25871.1"/>
    <property type="molecule type" value="Genomic_DNA"/>
</dbReference>
<keyword evidence="8" id="KW-0645">Protease</keyword>
<dbReference type="InterPro" id="IPR027268">
    <property type="entry name" value="Peptidase_M4/M1_CTD_sf"/>
</dbReference>
<dbReference type="GO" id="GO:0070006">
    <property type="term" value="F:metalloaminopeptidase activity"/>
    <property type="evidence" value="ECO:0007669"/>
    <property type="project" value="TreeGrafter"/>
</dbReference>
<reference evidence="19 20" key="2">
    <citation type="submission" date="2018-03" db="EMBL/GenBank/DDBJ databases">
        <title>The ancient ancestry and fast evolution of plastids.</title>
        <authorList>
            <person name="Moore K.R."/>
            <person name="Magnabosco C."/>
            <person name="Momper L."/>
            <person name="Gold D.A."/>
            <person name="Bosak T."/>
            <person name="Fournier G.P."/>
        </authorList>
    </citation>
    <scope>NUCLEOTIDE SEQUENCE [LARGE SCALE GENOMIC DNA]</scope>
    <source>
        <strain evidence="19 20">ULC18</strain>
    </source>
</reference>
<dbReference type="Pfam" id="PF01433">
    <property type="entry name" value="Peptidase_M1"/>
    <property type="match status" value="1"/>
</dbReference>
<reference evidence="20" key="1">
    <citation type="submission" date="2018-02" db="EMBL/GenBank/DDBJ databases">
        <authorList>
            <person name="Moore K."/>
            <person name="Momper L."/>
        </authorList>
    </citation>
    <scope>NUCLEOTIDE SEQUENCE [LARGE SCALE GENOMIC DNA]</scope>
    <source>
        <strain evidence="20">ULC18</strain>
    </source>
</reference>
<dbReference type="GO" id="GO:0008270">
    <property type="term" value="F:zinc ion binding"/>
    <property type="evidence" value="ECO:0007669"/>
    <property type="project" value="InterPro"/>
</dbReference>
<dbReference type="Gene3D" id="2.60.40.1730">
    <property type="entry name" value="tricorn interacting facor f3 domain"/>
    <property type="match status" value="1"/>
</dbReference>
<dbReference type="Gene3D" id="1.10.390.10">
    <property type="entry name" value="Neutral Protease Domain 2"/>
    <property type="match status" value="1"/>
</dbReference>
<keyword evidence="11" id="KW-0378">Hydrolase</keyword>
<evidence type="ECO:0000256" key="8">
    <source>
        <dbReference type="ARBA" id="ARBA00022670"/>
    </source>
</evidence>
<dbReference type="FunFam" id="2.60.40.1730:FF:000038">
    <property type="entry name" value="Aminopeptidase"/>
    <property type="match status" value="1"/>
</dbReference>
<dbReference type="SUPFAM" id="SSF55486">
    <property type="entry name" value="Metalloproteases ('zincins'), catalytic domain"/>
    <property type="match status" value="1"/>
</dbReference>
<evidence type="ECO:0000256" key="16">
    <source>
        <dbReference type="SAM" id="Coils"/>
    </source>
</evidence>
<dbReference type="GO" id="GO:0030089">
    <property type="term" value="C:phycobilisome"/>
    <property type="evidence" value="ECO:0007669"/>
    <property type="project" value="UniProtKB-KW"/>
</dbReference>
<evidence type="ECO:0000256" key="2">
    <source>
        <dbReference type="ARBA" id="ARBA00001947"/>
    </source>
</evidence>
<dbReference type="InterPro" id="IPR011989">
    <property type="entry name" value="ARM-like"/>
</dbReference>
<dbReference type="GO" id="GO:0005615">
    <property type="term" value="C:extracellular space"/>
    <property type="evidence" value="ECO:0007669"/>
    <property type="project" value="TreeGrafter"/>
</dbReference>
<dbReference type="Pfam" id="PF13646">
    <property type="entry name" value="HEAT_2"/>
    <property type="match status" value="2"/>
</dbReference>
<evidence type="ECO:0000256" key="6">
    <source>
        <dbReference type="ARBA" id="ARBA00022438"/>
    </source>
</evidence>
<dbReference type="PRINTS" id="PR00756">
    <property type="entry name" value="ALADIPTASE"/>
</dbReference>